<comment type="caution">
    <text evidence="1">The sequence shown here is derived from an EMBL/GenBank/DDBJ whole genome shotgun (WGS) entry which is preliminary data.</text>
</comment>
<name>A0AAW1UNV5_9CUCU</name>
<evidence type="ECO:0000313" key="2">
    <source>
        <dbReference type="Proteomes" id="UP001431783"/>
    </source>
</evidence>
<accession>A0AAW1UNV5</accession>
<dbReference type="Proteomes" id="UP001431783">
    <property type="component" value="Unassembled WGS sequence"/>
</dbReference>
<reference evidence="1 2" key="1">
    <citation type="submission" date="2023-03" db="EMBL/GenBank/DDBJ databases">
        <title>Genome insight into feeding habits of ladybird beetles.</title>
        <authorList>
            <person name="Li H.-S."/>
            <person name="Huang Y.-H."/>
            <person name="Pang H."/>
        </authorList>
    </citation>
    <scope>NUCLEOTIDE SEQUENCE [LARGE SCALE GENOMIC DNA]</scope>
    <source>
        <strain evidence="1">SYSU_2023b</strain>
        <tissue evidence="1">Whole body</tissue>
    </source>
</reference>
<proteinExistence type="predicted"/>
<dbReference type="AlphaFoldDB" id="A0AAW1UNV5"/>
<evidence type="ECO:0000313" key="1">
    <source>
        <dbReference type="EMBL" id="KAK9884483.1"/>
    </source>
</evidence>
<organism evidence="1 2">
    <name type="scientific">Henosepilachna vigintioctopunctata</name>
    <dbReference type="NCBI Taxonomy" id="420089"/>
    <lineage>
        <taxon>Eukaryota</taxon>
        <taxon>Metazoa</taxon>
        <taxon>Ecdysozoa</taxon>
        <taxon>Arthropoda</taxon>
        <taxon>Hexapoda</taxon>
        <taxon>Insecta</taxon>
        <taxon>Pterygota</taxon>
        <taxon>Neoptera</taxon>
        <taxon>Endopterygota</taxon>
        <taxon>Coleoptera</taxon>
        <taxon>Polyphaga</taxon>
        <taxon>Cucujiformia</taxon>
        <taxon>Coccinelloidea</taxon>
        <taxon>Coccinellidae</taxon>
        <taxon>Epilachninae</taxon>
        <taxon>Epilachnini</taxon>
        <taxon>Henosepilachna</taxon>
    </lineage>
</organism>
<sequence>MSFIIHFGRLHTDEGNVQTVEMNNGMRDNAINAPAMRCLQWEMRIGVPLEAKVGSKNAEMVQISPRYYNRTVRHLNLGQILSLEFDSFVT</sequence>
<keyword evidence="2" id="KW-1185">Reference proteome</keyword>
<gene>
    <name evidence="1" type="ORF">WA026_007325</name>
</gene>
<dbReference type="EMBL" id="JARQZJ010000093">
    <property type="protein sequence ID" value="KAK9884483.1"/>
    <property type="molecule type" value="Genomic_DNA"/>
</dbReference>
<protein>
    <submittedName>
        <fullName evidence="1">Uncharacterized protein</fullName>
    </submittedName>
</protein>